<dbReference type="NCBIfam" id="NF033441">
    <property type="entry name" value="BREX_BrxC"/>
    <property type="match status" value="1"/>
</dbReference>
<gene>
    <name evidence="5" type="primary">brxC</name>
    <name evidence="5" type="ORF">L6773_04305</name>
</gene>
<reference evidence="5" key="1">
    <citation type="submission" date="2022-01" db="EMBL/GenBank/DDBJ databases">
        <authorList>
            <person name="Wang Y."/>
        </authorList>
    </citation>
    <scope>NUCLEOTIDE SEQUENCE</scope>
    <source>
        <strain evidence="5">WB101</strain>
    </source>
</reference>
<dbReference type="Pfam" id="PF25791">
    <property type="entry name" value="WHD_BREX_BrxC"/>
    <property type="match status" value="1"/>
</dbReference>
<feature type="domain" description="Probable ATP-binding protein BrxC winged helix-turn-helix" evidence="2">
    <location>
        <begin position="744"/>
        <end position="845"/>
    </location>
</feature>
<sequence length="1164" mass="135163">MDLKELFKKDYSRNIETVIKADDTTHILQEVEEYVITNEISQKIADFFEQYNNYEGANGVWISGFFGSGKSHLLKILSYILEDRSIDGTHLGELFAEKVVEDAKLKGDIKAATRIPSESILFNIDQQAQITSKTDANAILQVFYKVLYDHQGFYGFQPHVAEFELWLSKEGKYESFKSKFKEASGKDWKEARIDYHDPVVEDITAEVCGELFNKDADKYLDILDKMDDRSKFSIEDFAKKVHDYIETKEDGFRLNFYVDEVGQYIAENTKLMLNLQTIAESLATKCKGRSWITVTSQEDLGNLVGDERATQSDDFSKIQGRFKIRMPLTSANVDEVIEKRLLAKNEKGESKLYSVWSSEKDNLATLISFDDVGIQFKKSYDDKEEFSSKYPFIPYQFDLFQQCIKALSRHNAFQGKHASVGERSMLGVFQEVLKGLQDFSERNLISFDQLFEGLRSTMRTEVQNSIIVAEKNLSNKPLAIRILKALFLVKYYDSFKSTTRNISVLLLNDLDENPHNHQQKVEEALNLLEQQNYVQRHGDVYEFLTDVEKDIQEEIKSTEIESTQVTDLFNTLLFDGIIKDTRIQFEENKQYYDFTKKVDGVQYGREKELTIELVTPNFERYEDLNYYQGLSMGNQTHMLLKLDSHDRIVRDARLYIQTEKYIKQNQSTSNKDSVKRILFEQGQQNQERKREMMDALDEMLAKATVYMNGTEHKVSSTGDGKTKVIYAFQDLIRYAYSKLKLLGDTTYDESRLKSIMKGKQDDLFVEDDQSMTAPENEVLNLIQRRKKQNDRTTLTSLKEHFSKKPYGWSELAIWCITAMLFKRGKIESKQDVNVLDDSEFLDAMMNNRAHANTLIYPQIDFDQGQIRKLRQIHQELFHESNPHNEAKEAANYFKEKLNDELETISGFIAQQSNYPFMKQLQPLFDELKKLQQMDYAKLITSIGDAEDTILDLKEDVLDPVKQFMHSGQRSIYDRLREFEGYNQANFNYIDAEEKNVISEVKEDPTPYRGNSMKEAKEAMDSIESRVKKAIDKEKESTLSSIEEKISDLTNKDEYSALSGSQKEQVLAPLHQLKQQAKSERYIGNLKNIQTNLGDVYTEQLNQMIDLATPEEEEKPKRQFIKQSNIHTSFSKKELETEEDVDEYLKSLREAMVKHIQKNHNIVLD</sequence>
<evidence type="ECO:0000313" key="6">
    <source>
        <dbReference type="Proteomes" id="UP001165366"/>
    </source>
</evidence>
<evidence type="ECO:0000259" key="4">
    <source>
        <dbReference type="Pfam" id="PF25796"/>
    </source>
</evidence>
<dbReference type="InterPro" id="IPR058036">
    <property type="entry name" value="BREX_BrxC_4th"/>
</dbReference>
<feature type="domain" description="Probable ATP-binding protein BrxC alpha-helical" evidence="3">
    <location>
        <begin position="865"/>
        <end position="979"/>
    </location>
</feature>
<evidence type="ECO:0000259" key="2">
    <source>
        <dbReference type="Pfam" id="PF25791"/>
    </source>
</evidence>
<protein>
    <submittedName>
        <fullName evidence="5">BREX system P-loop protein BrxC</fullName>
    </submittedName>
</protein>
<keyword evidence="6" id="KW-1185">Reference proteome</keyword>
<dbReference type="InterPro" id="IPR058037">
    <property type="entry name" value="BREX_BrxC_helical"/>
</dbReference>
<dbReference type="InterPro" id="IPR045725">
    <property type="entry name" value="DUF6079_N"/>
</dbReference>
<dbReference type="EMBL" id="JAKLWS010000003">
    <property type="protein sequence ID" value="MCG2587773.1"/>
    <property type="molecule type" value="Genomic_DNA"/>
</dbReference>
<evidence type="ECO:0000259" key="3">
    <source>
        <dbReference type="Pfam" id="PF25792"/>
    </source>
</evidence>
<dbReference type="Pfam" id="PF25796">
    <property type="entry name" value="BREX_BrxC_4th"/>
    <property type="match status" value="1"/>
</dbReference>
<dbReference type="InterPro" id="IPR027417">
    <property type="entry name" value="P-loop_NTPase"/>
</dbReference>
<reference evidence="5" key="2">
    <citation type="submission" date="2024-05" db="EMBL/GenBank/DDBJ databases">
        <title>Rhodohalobacter halophilus gen. nov., sp. nov., a moderately halophilic member of the family Balneolaceae.</title>
        <authorList>
            <person name="Xia J."/>
        </authorList>
    </citation>
    <scope>NUCLEOTIDE SEQUENCE</scope>
    <source>
        <strain evidence="5">WB101</strain>
    </source>
</reference>
<dbReference type="InterPro" id="IPR058038">
    <property type="entry name" value="BREX_BrxC_wHTH"/>
</dbReference>
<organism evidence="5 6">
    <name type="scientific">Rhodohalobacter sulfatireducens</name>
    <dbReference type="NCBI Taxonomy" id="2911366"/>
    <lineage>
        <taxon>Bacteria</taxon>
        <taxon>Pseudomonadati</taxon>
        <taxon>Balneolota</taxon>
        <taxon>Balneolia</taxon>
        <taxon>Balneolales</taxon>
        <taxon>Balneolaceae</taxon>
        <taxon>Rhodohalobacter</taxon>
    </lineage>
</organism>
<evidence type="ECO:0000259" key="1">
    <source>
        <dbReference type="Pfam" id="PF19557"/>
    </source>
</evidence>
<feature type="domain" description="DUF6079" evidence="1">
    <location>
        <begin position="21"/>
        <end position="86"/>
    </location>
</feature>
<comment type="caution">
    <text evidence="5">The sequence shown here is derived from an EMBL/GenBank/DDBJ whole genome shotgun (WGS) entry which is preliminary data.</text>
</comment>
<accession>A0ABS9KA91</accession>
<dbReference type="Pfam" id="PF19557">
    <property type="entry name" value="DUF6079_1st"/>
    <property type="match status" value="1"/>
</dbReference>
<dbReference type="Proteomes" id="UP001165366">
    <property type="component" value="Unassembled WGS sequence"/>
</dbReference>
<dbReference type="Pfam" id="PF25792">
    <property type="entry name" value="BREX_BrxC_helical"/>
    <property type="match status" value="1"/>
</dbReference>
<evidence type="ECO:0000313" key="5">
    <source>
        <dbReference type="EMBL" id="MCG2587773.1"/>
    </source>
</evidence>
<proteinExistence type="predicted"/>
<feature type="domain" description="Probable ATP-binding protein BrxC 4th six-stranded beta-sheet" evidence="4">
    <location>
        <begin position="558"/>
        <end position="731"/>
    </location>
</feature>
<dbReference type="InterPro" id="IPR047679">
    <property type="entry name" value="BREX_BrxC"/>
</dbReference>
<dbReference type="RefSeq" id="WP_237852616.1">
    <property type="nucleotide sequence ID" value="NZ_JAKLWS010000003.1"/>
</dbReference>
<name>A0ABS9KA91_9BACT</name>
<dbReference type="SUPFAM" id="SSF52540">
    <property type="entry name" value="P-loop containing nucleoside triphosphate hydrolases"/>
    <property type="match status" value="1"/>
</dbReference>